<evidence type="ECO:0000259" key="3">
    <source>
        <dbReference type="SMART" id="SM00563"/>
    </source>
</evidence>
<sequence length="222" mass="24476">MIYGVFSRTAGAVLRLLLRPRVEGRENVPARGPFILAANHLSFVDSFALSPVIGRRVAYLTRAEYFELPGPAGRAVRWGLVRLGNVPIRRGPTRAAVRALERIAVHLDEGRGVGIYPEGSRSPDGRIYRGRTGVAWLALASGAPVVPVAIGDTDRILPLGARVPRLHVRPTIRIGEPMDFSRYRDLPPGRARRVITDEVMDAICKLSDREWAGVYNPRADDE</sequence>
<dbReference type="Pfam" id="PF01553">
    <property type="entry name" value="Acyltransferase"/>
    <property type="match status" value="1"/>
</dbReference>
<evidence type="ECO:0000313" key="5">
    <source>
        <dbReference type="Proteomes" id="UP000316706"/>
    </source>
</evidence>
<accession>A0A543IN22</accession>
<keyword evidence="1 4" id="KW-0808">Transferase</keyword>
<dbReference type="InterPro" id="IPR002123">
    <property type="entry name" value="Plipid/glycerol_acylTrfase"/>
</dbReference>
<evidence type="ECO:0000256" key="1">
    <source>
        <dbReference type="ARBA" id="ARBA00022679"/>
    </source>
</evidence>
<dbReference type="GO" id="GO:0003841">
    <property type="term" value="F:1-acylglycerol-3-phosphate O-acyltransferase activity"/>
    <property type="evidence" value="ECO:0007669"/>
    <property type="project" value="TreeGrafter"/>
</dbReference>
<reference evidence="4 5" key="1">
    <citation type="submission" date="2019-06" db="EMBL/GenBank/DDBJ databases">
        <title>Sequencing the genomes of 1000 actinobacteria strains.</title>
        <authorList>
            <person name="Klenk H.-P."/>
        </authorList>
    </citation>
    <scope>NUCLEOTIDE SEQUENCE [LARGE SCALE GENOMIC DNA]</scope>
    <source>
        <strain evidence="4 5">DSM 45043</strain>
    </source>
</reference>
<feature type="domain" description="Phospholipid/glycerol acyltransferase" evidence="3">
    <location>
        <begin position="34"/>
        <end position="153"/>
    </location>
</feature>
<dbReference type="SUPFAM" id="SSF69593">
    <property type="entry name" value="Glycerol-3-phosphate (1)-acyltransferase"/>
    <property type="match status" value="1"/>
</dbReference>
<dbReference type="EMBL" id="VFPO01000001">
    <property type="protein sequence ID" value="TQM71975.1"/>
    <property type="molecule type" value="Genomic_DNA"/>
</dbReference>
<comment type="caution">
    <text evidence="4">The sequence shown here is derived from an EMBL/GenBank/DDBJ whole genome shotgun (WGS) entry which is preliminary data.</text>
</comment>
<dbReference type="PANTHER" id="PTHR10434:SF11">
    <property type="entry name" value="1-ACYL-SN-GLYCEROL-3-PHOSPHATE ACYLTRANSFERASE"/>
    <property type="match status" value="1"/>
</dbReference>
<dbReference type="SMART" id="SM00563">
    <property type="entry name" value="PlsC"/>
    <property type="match status" value="1"/>
</dbReference>
<name>A0A543IN22_9ACTN</name>
<dbReference type="GO" id="GO:0005886">
    <property type="term" value="C:plasma membrane"/>
    <property type="evidence" value="ECO:0007669"/>
    <property type="project" value="TreeGrafter"/>
</dbReference>
<dbReference type="PANTHER" id="PTHR10434">
    <property type="entry name" value="1-ACYL-SN-GLYCEROL-3-PHOSPHATE ACYLTRANSFERASE"/>
    <property type="match status" value="1"/>
</dbReference>
<dbReference type="GO" id="GO:0006654">
    <property type="term" value="P:phosphatidic acid biosynthetic process"/>
    <property type="evidence" value="ECO:0007669"/>
    <property type="project" value="TreeGrafter"/>
</dbReference>
<dbReference type="Proteomes" id="UP000316706">
    <property type="component" value="Unassembled WGS sequence"/>
</dbReference>
<evidence type="ECO:0000256" key="2">
    <source>
        <dbReference type="ARBA" id="ARBA00023315"/>
    </source>
</evidence>
<dbReference type="OrthoDB" id="9806008at2"/>
<evidence type="ECO:0000313" key="4">
    <source>
        <dbReference type="EMBL" id="TQM71975.1"/>
    </source>
</evidence>
<protein>
    <submittedName>
        <fullName evidence="4">1-acyl-sn-glycerol-3-phosphate acyltransferase</fullName>
    </submittedName>
</protein>
<keyword evidence="2 4" id="KW-0012">Acyltransferase</keyword>
<organism evidence="4 5">
    <name type="scientific">Actinomadura hallensis</name>
    <dbReference type="NCBI Taxonomy" id="337895"/>
    <lineage>
        <taxon>Bacteria</taxon>
        <taxon>Bacillati</taxon>
        <taxon>Actinomycetota</taxon>
        <taxon>Actinomycetes</taxon>
        <taxon>Streptosporangiales</taxon>
        <taxon>Thermomonosporaceae</taxon>
        <taxon>Actinomadura</taxon>
    </lineage>
</organism>
<proteinExistence type="predicted"/>
<keyword evidence="5" id="KW-1185">Reference proteome</keyword>
<dbReference type="AlphaFoldDB" id="A0A543IN22"/>
<dbReference type="CDD" id="cd07989">
    <property type="entry name" value="LPLAT_AGPAT-like"/>
    <property type="match status" value="1"/>
</dbReference>
<gene>
    <name evidence="4" type="ORF">FHX41_5759</name>
</gene>
<dbReference type="RefSeq" id="WP_141973521.1">
    <property type="nucleotide sequence ID" value="NZ_VFPO01000001.1"/>
</dbReference>